<keyword evidence="1" id="KW-0732">Signal</keyword>
<dbReference type="RefSeq" id="WP_146811236.1">
    <property type="nucleotide sequence ID" value="NZ_BJXX01000148.1"/>
</dbReference>
<feature type="chain" id="PRO_5022074511" evidence="1">
    <location>
        <begin position="32"/>
        <end position="558"/>
    </location>
</feature>
<gene>
    <name evidence="2" type="ORF">ADA01nite_31720</name>
</gene>
<dbReference type="EMBL" id="BJXX01000148">
    <property type="protein sequence ID" value="GEN35712.1"/>
    <property type="molecule type" value="Genomic_DNA"/>
</dbReference>
<dbReference type="Pfam" id="PF16147">
    <property type="entry name" value="DUF4855"/>
    <property type="match status" value="2"/>
</dbReference>
<organism evidence="2 3">
    <name type="scientific">Aneurinibacillus danicus</name>
    <dbReference type="NCBI Taxonomy" id="267746"/>
    <lineage>
        <taxon>Bacteria</taxon>
        <taxon>Bacillati</taxon>
        <taxon>Bacillota</taxon>
        <taxon>Bacilli</taxon>
        <taxon>Bacillales</taxon>
        <taxon>Paenibacillaceae</taxon>
        <taxon>Aneurinibacillus group</taxon>
        <taxon>Aneurinibacillus</taxon>
    </lineage>
</organism>
<keyword evidence="3" id="KW-1185">Reference proteome</keyword>
<evidence type="ECO:0000313" key="2">
    <source>
        <dbReference type="EMBL" id="GEN35712.1"/>
    </source>
</evidence>
<sequence length="558" mass="63956">MVAQMFLHTFIKKLTGCVLLILALAGTQVQAEAVSASFRELYFFKQTPYYSMPGDTQAAGYIPPREMPEGVLETQGEWYKIGYGKQEVWVRKADVSHIRILPEKTGEDTEPTRKYMFLHHPVSVYQEADPRSKRLMYIHPQRIQVLKQNGGWYQIRTDNGPGWLYAGADQVTETIGVRKITVKAPIPLYPYPDLFWEQVGTLSNVPYETIAYATAGNWYKIEQQGRFVWLHAEKGQVESAKAAYPDRKTEANGYVSNVIFMTEAQHTKTGDLFKRMVVQWNNRPHWLFDTFIIRPVGKERRGYSFETFDASKGNPSETLQKYVTEVFSPGKEIDLLEKATLKARIQMKDNGYRTNVIIGLPNPTGTVHPTQRTALVNGYIERIISQWEARKPQALRLAGFYWTNEIVPDADRAFVKEVGEMVRKKGYKFYWAPYFQAANAEQWRTLGFDFAWLQPNHYFSKENFPGADMLGETNAIARQTGAGTMLEWNWKLIEDPKYVQALNQYLDLGRLAGANRPSVFVYDGEGAVDAFFHDVNAAKLGHIKEKLFAYLLAKPQEE</sequence>
<dbReference type="AlphaFoldDB" id="A0A511VEL0"/>
<evidence type="ECO:0000256" key="1">
    <source>
        <dbReference type="SAM" id="SignalP"/>
    </source>
</evidence>
<dbReference type="Proteomes" id="UP000321157">
    <property type="component" value="Unassembled WGS sequence"/>
</dbReference>
<name>A0A511VEL0_9BACL</name>
<protein>
    <submittedName>
        <fullName evidence="2">Uncharacterized protein</fullName>
    </submittedName>
</protein>
<feature type="signal peptide" evidence="1">
    <location>
        <begin position="1"/>
        <end position="31"/>
    </location>
</feature>
<accession>A0A511VEL0</accession>
<comment type="caution">
    <text evidence="2">The sequence shown here is derived from an EMBL/GenBank/DDBJ whole genome shotgun (WGS) entry which is preliminary data.</text>
</comment>
<proteinExistence type="predicted"/>
<reference evidence="2 3" key="1">
    <citation type="submission" date="2019-07" db="EMBL/GenBank/DDBJ databases">
        <title>Whole genome shotgun sequence of Aneurinibacillus danicus NBRC 102444.</title>
        <authorList>
            <person name="Hosoyama A."/>
            <person name="Uohara A."/>
            <person name="Ohji S."/>
            <person name="Ichikawa N."/>
        </authorList>
    </citation>
    <scope>NUCLEOTIDE SEQUENCE [LARGE SCALE GENOMIC DNA]</scope>
    <source>
        <strain evidence="2 3">NBRC 102444</strain>
    </source>
</reference>
<dbReference type="OrthoDB" id="3799295at2"/>
<evidence type="ECO:0000313" key="3">
    <source>
        <dbReference type="Proteomes" id="UP000321157"/>
    </source>
</evidence>
<dbReference type="InterPro" id="IPR032329">
    <property type="entry name" value="DUF4855"/>
</dbReference>